<feature type="signal peptide" evidence="3">
    <location>
        <begin position="1"/>
        <end position="36"/>
    </location>
</feature>
<feature type="region of interest" description="Disordered" evidence="1">
    <location>
        <begin position="142"/>
        <end position="267"/>
    </location>
</feature>
<evidence type="ECO:0000256" key="3">
    <source>
        <dbReference type="SAM" id="SignalP"/>
    </source>
</evidence>
<organism evidence="4 5">
    <name type="scientific">Hyaloscypha variabilis (strain UAMH 11265 / GT02V1 / F)</name>
    <name type="common">Meliniomyces variabilis</name>
    <dbReference type="NCBI Taxonomy" id="1149755"/>
    <lineage>
        <taxon>Eukaryota</taxon>
        <taxon>Fungi</taxon>
        <taxon>Dikarya</taxon>
        <taxon>Ascomycota</taxon>
        <taxon>Pezizomycotina</taxon>
        <taxon>Leotiomycetes</taxon>
        <taxon>Helotiales</taxon>
        <taxon>Hyaloscyphaceae</taxon>
        <taxon>Hyaloscypha</taxon>
        <taxon>Hyaloscypha variabilis</taxon>
    </lineage>
</organism>
<evidence type="ECO:0000256" key="1">
    <source>
        <dbReference type="SAM" id="MobiDB-lite"/>
    </source>
</evidence>
<feature type="transmembrane region" description="Helical" evidence="2">
    <location>
        <begin position="90"/>
        <end position="112"/>
    </location>
</feature>
<dbReference type="STRING" id="1149755.A0A2J6S336"/>
<evidence type="ECO:0000256" key="2">
    <source>
        <dbReference type="SAM" id="Phobius"/>
    </source>
</evidence>
<sequence length="267" mass="29109">MRSRHRSRPSCACSRALPFSSTLLFLSLILPSSSFAQVTTISASRATPTSTTASPSSTSAAPTSDPTQTDPSPSYPTETTNDLSLNPNAFHYYFLIIAVVALACLLGVLYLSRRKKRKAELMRSNSQRALARDVEGFRRYGRTRGRTGLGWPTSTAQRDRRDVEEGFDERGEAPPPYVPGTKPPSLRSVEREIRSSGSEHAAGEAVELRPLSGEVEHPPGYDEQHPAPKNDVGITRPDAAVTTSERFSSTRRYTGHTGGSEDSTVVR</sequence>
<keyword evidence="3" id="KW-0732">Signal</keyword>
<feature type="compositionally biased region" description="Pro residues" evidence="1">
    <location>
        <begin position="173"/>
        <end position="182"/>
    </location>
</feature>
<feature type="compositionally biased region" description="Low complexity" evidence="1">
    <location>
        <begin position="46"/>
        <end position="77"/>
    </location>
</feature>
<feature type="compositionally biased region" description="Basic and acidic residues" evidence="1">
    <location>
        <begin position="157"/>
        <end position="172"/>
    </location>
</feature>
<reference evidence="4 5" key="1">
    <citation type="submission" date="2016-04" db="EMBL/GenBank/DDBJ databases">
        <title>A degradative enzymes factory behind the ericoid mycorrhizal symbiosis.</title>
        <authorList>
            <consortium name="DOE Joint Genome Institute"/>
            <person name="Martino E."/>
            <person name="Morin E."/>
            <person name="Grelet G."/>
            <person name="Kuo A."/>
            <person name="Kohler A."/>
            <person name="Daghino S."/>
            <person name="Barry K."/>
            <person name="Choi C."/>
            <person name="Cichocki N."/>
            <person name="Clum A."/>
            <person name="Copeland A."/>
            <person name="Hainaut M."/>
            <person name="Haridas S."/>
            <person name="Labutti K."/>
            <person name="Lindquist E."/>
            <person name="Lipzen A."/>
            <person name="Khouja H.-R."/>
            <person name="Murat C."/>
            <person name="Ohm R."/>
            <person name="Olson A."/>
            <person name="Spatafora J."/>
            <person name="Veneault-Fourrey C."/>
            <person name="Henrissat B."/>
            <person name="Grigoriev I."/>
            <person name="Martin F."/>
            <person name="Perotto S."/>
        </authorList>
    </citation>
    <scope>NUCLEOTIDE SEQUENCE [LARGE SCALE GENOMIC DNA]</scope>
    <source>
        <strain evidence="4 5">F</strain>
    </source>
</reference>
<feature type="region of interest" description="Disordered" evidence="1">
    <location>
        <begin position="46"/>
        <end position="80"/>
    </location>
</feature>
<evidence type="ECO:0000313" key="5">
    <source>
        <dbReference type="Proteomes" id="UP000235786"/>
    </source>
</evidence>
<keyword evidence="2" id="KW-1133">Transmembrane helix</keyword>
<dbReference type="OrthoDB" id="4775599at2759"/>
<feature type="compositionally biased region" description="Basic and acidic residues" evidence="1">
    <location>
        <begin position="214"/>
        <end position="228"/>
    </location>
</feature>
<accession>A0A2J6S336</accession>
<gene>
    <name evidence="4" type="ORF">L207DRAFT_508100</name>
</gene>
<keyword evidence="2" id="KW-0472">Membrane</keyword>
<dbReference type="Proteomes" id="UP000235786">
    <property type="component" value="Unassembled WGS sequence"/>
</dbReference>
<feature type="chain" id="PRO_5014471246" description="Transmembrane protein" evidence="3">
    <location>
        <begin position="37"/>
        <end position="267"/>
    </location>
</feature>
<protein>
    <recommendedName>
        <fullName evidence="6">Transmembrane protein</fullName>
    </recommendedName>
</protein>
<evidence type="ECO:0008006" key="6">
    <source>
        <dbReference type="Google" id="ProtNLM"/>
    </source>
</evidence>
<keyword evidence="5" id="KW-1185">Reference proteome</keyword>
<keyword evidence="2" id="KW-0812">Transmembrane</keyword>
<dbReference type="EMBL" id="KZ613940">
    <property type="protein sequence ID" value="PMD45183.1"/>
    <property type="molecule type" value="Genomic_DNA"/>
</dbReference>
<feature type="compositionally biased region" description="Polar residues" evidence="1">
    <location>
        <begin position="241"/>
        <end position="252"/>
    </location>
</feature>
<dbReference type="AlphaFoldDB" id="A0A2J6S336"/>
<proteinExistence type="predicted"/>
<name>A0A2J6S336_HYAVF</name>
<evidence type="ECO:0000313" key="4">
    <source>
        <dbReference type="EMBL" id="PMD45183.1"/>
    </source>
</evidence>